<keyword evidence="2" id="KW-1185">Reference proteome</keyword>
<name>A0AAE4BSB5_9BACT</name>
<gene>
    <name evidence="1" type="ORF">HNQ88_001715</name>
</gene>
<evidence type="ECO:0000313" key="1">
    <source>
        <dbReference type="EMBL" id="MDR6238678.1"/>
    </source>
</evidence>
<sequence>MPEEAILAWSQEPMPNGKIYQISDLNKLSEISSLFGFCKNNTAHITPDGWRHLIINFKLEDLQSADANIHWLMEEKENDIGEFCCSLYFKAMISGYYPPTNDFGDFDQENNTFLFLDGSKSKIDWSLIYDNASINS</sequence>
<dbReference type="AlphaFoldDB" id="A0AAE4BSB5"/>
<evidence type="ECO:0000313" key="2">
    <source>
        <dbReference type="Proteomes" id="UP001185092"/>
    </source>
</evidence>
<reference evidence="1" key="1">
    <citation type="submission" date="2023-07" db="EMBL/GenBank/DDBJ databases">
        <title>Genomic Encyclopedia of Type Strains, Phase IV (KMG-IV): sequencing the most valuable type-strain genomes for metagenomic binning, comparative biology and taxonomic classification.</title>
        <authorList>
            <person name="Goeker M."/>
        </authorList>
    </citation>
    <scope>NUCLEOTIDE SEQUENCE</scope>
    <source>
        <strain evidence="1">DSM 26174</strain>
    </source>
</reference>
<dbReference type="EMBL" id="JAVDQD010000002">
    <property type="protein sequence ID" value="MDR6238678.1"/>
    <property type="molecule type" value="Genomic_DNA"/>
</dbReference>
<organism evidence="1 2">
    <name type="scientific">Aureibacter tunicatorum</name>
    <dbReference type="NCBI Taxonomy" id="866807"/>
    <lineage>
        <taxon>Bacteria</taxon>
        <taxon>Pseudomonadati</taxon>
        <taxon>Bacteroidota</taxon>
        <taxon>Cytophagia</taxon>
        <taxon>Cytophagales</taxon>
        <taxon>Persicobacteraceae</taxon>
        <taxon>Aureibacter</taxon>
    </lineage>
</organism>
<proteinExistence type="predicted"/>
<accession>A0AAE4BSB5</accession>
<dbReference type="RefSeq" id="WP_309938186.1">
    <property type="nucleotide sequence ID" value="NZ_AP025305.1"/>
</dbReference>
<comment type="caution">
    <text evidence="1">The sequence shown here is derived from an EMBL/GenBank/DDBJ whole genome shotgun (WGS) entry which is preliminary data.</text>
</comment>
<dbReference type="Proteomes" id="UP001185092">
    <property type="component" value="Unassembled WGS sequence"/>
</dbReference>
<protein>
    <submittedName>
        <fullName evidence="1">Uncharacterized protein</fullName>
    </submittedName>
</protein>